<organism evidence="1 2">
    <name type="scientific">Aequorivita lipolytica</name>
    <dbReference type="NCBI Taxonomy" id="153267"/>
    <lineage>
        <taxon>Bacteria</taxon>
        <taxon>Pseudomonadati</taxon>
        <taxon>Bacteroidota</taxon>
        <taxon>Flavobacteriia</taxon>
        <taxon>Flavobacteriales</taxon>
        <taxon>Flavobacteriaceae</taxon>
        <taxon>Aequorivita</taxon>
    </lineage>
</organism>
<sequence>MNFPEDFYTHLQNHNYTEIKGGIERDTFLEIWVVSVNTRVFARSWNKSARSWFTAFLETGVGQLKYGEKVINVKGEKLDTTAPIQEEINQAYLKRYNQKENIFYSEGITQPEYLDYTMEFFYSEKANK</sequence>
<dbReference type="InterPro" id="IPR016888">
    <property type="entry name" value="UCP028498"/>
</dbReference>
<comment type="caution">
    <text evidence="1">The sequence shown here is derived from an EMBL/GenBank/DDBJ whole genome shotgun (WGS) entry which is preliminary data.</text>
</comment>
<evidence type="ECO:0000313" key="1">
    <source>
        <dbReference type="EMBL" id="TXD69389.1"/>
    </source>
</evidence>
<name>A0A5C6YPK6_9FLAO</name>
<keyword evidence="2" id="KW-1185">Reference proteome</keyword>
<protein>
    <submittedName>
        <fullName evidence="1">DUF2255 family protein</fullName>
    </submittedName>
</protein>
<dbReference type="OrthoDB" id="980661at2"/>
<evidence type="ECO:0000313" key="2">
    <source>
        <dbReference type="Proteomes" id="UP000321945"/>
    </source>
</evidence>
<accession>A0A5C6YPK6</accession>
<proteinExistence type="predicted"/>
<dbReference type="Proteomes" id="UP000321945">
    <property type="component" value="Unassembled WGS sequence"/>
</dbReference>
<reference evidence="1 2" key="1">
    <citation type="submission" date="2019-08" db="EMBL/GenBank/DDBJ databases">
        <title>Genome of Aequorivita lipolytica Y10-2 (type strain).</title>
        <authorList>
            <person name="Bowman J.P."/>
        </authorList>
    </citation>
    <scope>NUCLEOTIDE SEQUENCE [LARGE SCALE GENOMIC DNA]</scope>
    <source>
        <strain evidence="1 2">Y10-2</strain>
    </source>
</reference>
<dbReference type="EMBL" id="VORU01000005">
    <property type="protein sequence ID" value="TXD69389.1"/>
    <property type="molecule type" value="Genomic_DNA"/>
</dbReference>
<gene>
    <name evidence="1" type="ORF">ESV24_08270</name>
</gene>
<dbReference type="Pfam" id="PF10012">
    <property type="entry name" value="DUF2255"/>
    <property type="match status" value="1"/>
</dbReference>
<dbReference type="AlphaFoldDB" id="A0A5C6YPK6"/>